<dbReference type="InterPro" id="IPR027417">
    <property type="entry name" value="P-loop_NTPase"/>
</dbReference>
<dbReference type="PANTHER" id="PTHR11055:SF63">
    <property type="entry name" value="ADENYLYL-SULFATE KINASE 1, CHLOROPLASTIC"/>
    <property type="match status" value="1"/>
</dbReference>
<accession>A0A1G7ZS16</accession>
<dbReference type="UniPathway" id="UPA00140">
    <property type="reaction ID" value="UER00205"/>
</dbReference>
<keyword evidence="14" id="KW-0597">Phosphoprotein</keyword>
<dbReference type="GO" id="GO:0070814">
    <property type="term" value="P:hydrogen sulfide biosynthetic process"/>
    <property type="evidence" value="ECO:0007669"/>
    <property type="project" value="UniProtKB-UniRule"/>
</dbReference>
<comment type="catalytic activity">
    <reaction evidence="1 14 15">
        <text>adenosine 5'-phosphosulfate + ATP = 3'-phosphoadenylyl sulfate + ADP + H(+)</text>
        <dbReference type="Rhea" id="RHEA:24152"/>
        <dbReference type="ChEBI" id="CHEBI:15378"/>
        <dbReference type="ChEBI" id="CHEBI:30616"/>
        <dbReference type="ChEBI" id="CHEBI:58243"/>
        <dbReference type="ChEBI" id="CHEBI:58339"/>
        <dbReference type="ChEBI" id="CHEBI:456216"/>
        <dbReference type="EC" id="2.7.1.25"/>
    </reaction>
</comment>
<dbReference type="OrthoDB" id="9804504at2"/>
<proteinExistence type="inferred from homology"/>
<dbReference type="GO" id="GO:0005524">
    <property type="term" value="F:ATP binding"/>
    <property type="evidence" value="ECO:0007669"/>
    <property type="project" value="UniProtKB-UniRule"/>
</dbReference>
<evidence type="ECO:0000256" key="13">
    <source>
        <dbReference type="ARBA" id="ARBA00031464"/>
    </source>
</evidence>
<evidence type="ECO:0000256" key="4">
    <source>
        <dbReference type="ARBA" id="ARBA00007008"/>
    </source>
</evidence>
<keyword evidence="10 14" id="KW-0067">ATP-binding</keyword>
<feature type="binding site" evidence="14">
    <location>
        <begin position="39"/>
        <end position="46"/>
    </location>
    <ligand>
        <name>ATP</name>
        <dbReference type="ChEBI" id="CHEBI:30616"/>
    </ligand>
</feature>
<dbReference type="Proteomes" id="UP000182894">
    <property type="component" value="Unassembled WGS sequence"/>
</dbReference>
<dbReference type="EC" id="2.7.1.25" evidence="5 14"/>
<name>A0A1G7ZS16_9PSED</name>
<dbReference type="EMBL" id="FNCO01000004">
    <property type="protein sequence ID" value="SDH11326.1"/>
    <property type="molecule type" value="Genomic_DNA"/>
</dbReference>
<evidence type="ECO:0000256" key="11">
    <source>
        <dbReference type="ARBA" id="ARBA00029724"/>
    </source>
</evidence>
<dbReference type="InterPro" id="IPR002891">
    <property type="entry name" value="APS"/>
</dbReference>
<evidence type="ECO:0000256" key="14">
    <source>
        <dbReference type="HAMAP-Rule" id="MF_00065"/>
    </source>
</evidence>
<evidence type="ECO:0000256" key="6">
    <source>
        <dbReference type="ARBA" id="ARBA00018163"/>
    </source>
</evidence>
<gene>
    <name evidence="14" type="primary">cysC</name>
    <name evidence="17" type="ORF">SAMN05216605_104360</name>
</gene>
<evidence type="ECO:0000313" key="18">
    <source>
        <dbReference type="Proteomes" id="UP000182894"/>
    </source>
</evidence>
<dbReference type="NCBIfam" id="NF003013">
    <property type="entry name" value="PRK03846.1"/>
    <property type="match status" value="1"/>
</dbReference>
<evidence type="ECO:0000259" key="16">
    <source>
        <dbReference type="Pfam" id="PF01583"/>
    </source>
</evidence>
<keyword evidence="9 14" id="KW-0418">Kinase</keyword>
<dbReference type="RefSeq" id="WP_074752498.1">
    <property type="nucleotide sequence ID" value="NZ_FNCO01000004.1"/>
</dbReference>
<evidence type="ECO:0000256" key="1">
    <source>
        <dbReference type="ARBA" id="ARBA00001823"/>
    </source>
</evidence>
<feature type="active site" description="Phosphoserine intermediate" evidence="14">
    <location>
        <position position="113"/>
    </location>
</feature>
<evidence type="ECO:0000256" key="7">
    <source>
        <dbReference type="ARBA" id="ARBA00022679"/>
    </source>
</evidence>
<organism evidence="17 18">
    <name type="scientific">Pseudomonas abietaniphila</name>
    <dbReference type="NCBI Taxonomy" id="89065"/>
    <lineage>
        <taxon>Bacteria</taxon>
        <taxon>Pseudomonadati</taxon>
        <taxon>Pseudomonadota</taxon>
        <taxon>Gammaproteobacteria</taxon>
        <taxon>Pseudomonadales</taxon>
        <taxon>Pseudomonadaceae</taxon>
        <taxon>Pseudomonas</taxon>
    </lineage>
</organism>
<evidence type="ECO:0000313" key="17">
    <source>
        <dbReference type="EMBL" id="SDH11326.1"/>
    </source>
</evidence>
<dbReference type="GO" id="GO:0004020">
    <property type="term" value="F:adenylylsulfate kinase activity"/>
    <property type="evidence" value="ECO:0007669"/>
    <property type="project" value="UniProtKB-UniRule"/>
</dbReference>
<dbReference type="HAMAP" id="MF_00065">
    <property type="entry name" value="Adenylyl_sulf_kinase"/>
    <property type="match status" value="1"/>
</dbReference>
<dbReference type="Pfam" id="PF01583">
    <property type="entry name" value="APS_kinase"/>
    <property type="match status" value="1"/>
</dbReference>
<keyword evidence="7 14" id="KW-0808">Transferase</keyword>
<evidence type="ECO:0000256" key="5">
    <source>
        <dbReference type="ARBA" id="ARBA00012121"/>
    </source>
</evidence>
<protein>
    <recommendedName>
        <fullName evidence="6 14">Adenylyl-sulfate kinase</fullName>
        <ecNumber evidence="5 14">2.7.1.25</ecNumber>
    </recommendedName>
    <alternativeName>
        <fullName evidence="12 14">APS kinase</fullName>
    </alternativeName>
    <alternativeName>
        <fullName evidence="13 14">ATP adenosine-5'-phosphosulfate 3'-phosphotransferase</fullName>
    </alternativeName>
    <alternativeName>
        <fullName evidence="11 14">Adenosine-5'-phosphosulfate kinase</fullName>
    </alternativeName>
</protein>
<evidence type="ECO:0000256" key="2">
    <source>
        <dbReference type="ARBA" id="ARBA00002632"/>
    </source>
</evidence>
<evidence type="ECO:0000256" key="9">
    <source>
        <dbReference type="ARBA" id="ARBA00022777"/>
    </source>
</evidence>
<dbReference type="PANTHER" id="PTHR11055">
    <property type="entry name" value="BIFUNCTIONAL 3'-PHOSPHOADENOSINE 5'-PHOSPHOSULFATE SYNTHASE"/>
    <property type="match status" value="1"/>
</dbReference>
<comment type="function">
    <text evidence="2 14 15">Catalyzes the synthesis of activated sulfate.</text>
</comment>
<keyword evidence="18" id="KW-1185">Reference proteome</keyword>
<reference evidence="18" key="1">
    <citation type="submission" date="2016-10" db="EMBL/GenBank/DDBJ databases">
        <authorList>
            <person name="Varghese N."/>
            <person name="Submissions S."/>
        </authorList>
    </citation>
    <scope>NUCLEOTIDE SEQUENCE [LARGE SCALE GENOMIC DNA]</scope>
    <source>
        <strain evidence="18">ATCC 700689</strain>
    </source>
</reference>
<keyword evidence="8 14" id="KW-0547">Nucleotide-binding</keyword>
<comment type="pathway">
    <text evidence="3 14 15">Sulfur metabolism; hydrogen sulfide biosynthesis; sulfite from sulfate: step 2/3.</text>
</comment>
<evidence type="ECO:0000256" key="3">
    <source>
        <dbReference type="ARBA" id="ARBA00004806"/>
    </source>
</evidence>
<dbReference type="AlphaFoldDB" id="A0A1G7ZS16"/>
<evidence type="ECO:0000256" key="8">
    <source>
        <dbReference type="ARBA" id="ARBA00022741"/>
    </source>
</evidence>
<dbReference type="STRING" id="89065.SAMN05216605_104360"/>
<dbReference type="InterPro" id="IPR059117">
    <property type="entry name" value="APS_kinase_dom"/>
</dbReference>
<sequence>MTDARAEPRPMIIASPLSVPQADRESLKRQRACCIWFTGLSGAGKTTLGNHLDQTLVAHGLHSYLLDGDRLRRGLCQDLGMSEESRRENVRRIGEVAKLMVDAGLIVIVSAISPYREDRDACRQHFAEGQFIEVHVSTPLSECMRRDAKGLYKAVREGRIRNFTGIDSPYEAPMEPEYVVDTSVDHGSQFIDQLLAQLLETRPRSGAYSAFTGSHALAR</sequence>
<comment type="similarity">
    <text evidence="4 14 15">Belongs to the APS kinase family.</text>
</comment>
<dbReference type="Gene3D" id="3.40.50.300">
    <property type="entry name" value="P-loop containing nucleotide triphosphate hydrolases"/>
    <property type="match status" value="1"/>
</dbReference>
<dbReference type="SUPFAM" id="SSF52540">
    <property type="entry name" value="P-loop containing nucleoside triphosphate hydrolases"/>
    <property type="match status" value="1"/>
</dbReference>
<dbReference type="GO" id="GO:0000103">
    <property type="term" value="P:sulfate assimilation"/>
    <property type="evidence" value="ECO:0007669"/>
    <property type="project" value="UniProtKB-UniRule"/>
</dbReference>
<dbReference type="CDD" id="cd02027">
    <property type="entry name" value="APSK"/>
    <property type="match status" value="1"/>
</dbReference>
<evidence type="ECO:0000256" key="10">
    <source>
        <dbReference type="ARBA" id="ARBA00022840"/>
    </source>
</evidence>
<dbReference type="NCBIfam" id="TIGR00455">
    <property type="entry name" value="apsK"/>
    <property type="match status" value="1"/>
</dbReference>
<evidence type="ECO:0000256" key="12">
    <source>
        <dbReference type="ARBA" id="ARBA00031393"/>
    </source>
</evidence>
<evidence type="ECO:0000256" key="15">
    <source>
        <dbReference type="RuleBase" id="RU004347"/>
    </source>
</evidence>
<feature type="domain" description="APS kinase" evidence="16">
    <location>
        <begin position="31"/>
        <end position="181"/>
    </location>
</feature>